<organism evidence="2 3">
    <name type="scientific">Paenibacillus radicis</name>
    <name type="common">ex Xue et al. 2023</name>
    <dbReference type="NCBI Taxonomy" id="2972489"/>
    <lineage>
        <taxon>Bacteria</taxon>
        <taxon>Bacillati</taxon>
        <taxon>Bacillota</taxon>
        <taxon>Bacilli</taxon>
        <taxon>Bacillales</taxon>
        <taxon>Paenibacillaceae</taxon>
        <taxon>Paenibacillus</taxon>
    </lineage>
</organism>
<feature type="transmembrane region" description="Helical" evidence="1">
    <location>
        <begin position="12"/>
        <end position="32"/>
    </location>
</feature>
<keyword evidence="1" id="KW-0472">Membrane</keyword>
<dbReference type="Proteomes" id="UP001300012">
    <property type="component" value="Unassembled WGS sequence"/>
</dbReference>
<dbReference type="EMBL" id="JANQBD010000017">
    <property type="protein sequence ID" value="MCR8633895.1"/>
    <property type="molecule type" value="Genomic_DNA"/>
</dbReference>
<evidence type="ECO:0000313" key="3">
    <source>
        <dbReference type="Proteomes" id="UP001300012"/>
    </source>
</evidence>
<evidence type="ECO:0000256" key="1">
    <source>
        <dbReference type="SAM" id="Phobius"/>
    </source>
</evidence>
<name>A0ABT1YL31_9BACL</name>
<proteinExistence type="predicted"/>
<keyword evidence="3" id="KW-1185">Reference proteome</keyword>
<feature type="transmembrane region" description="Helical" evidence="1">
    <location>
        <begin position="82"/>
        <end position="100"/>
    </location>
</feature>
<accession>A0ABT1YL31</accession>
<evidence type="ECO:0008006" key="4">
    <source>
        <dbReference type="Google" id="ProtNLM"/>
    </source>
</evidence>
<feature type="transmembrane region" description="Helical" evidence="1">
    <location>
        <begin position="106"/>
        <end position="128"/>
    </location>
</feature>
<gene>
    <name evidence="2" type="ORF">NV381_22155</name>
</gene>
<keyword evidence="1" id="KW-1133">Transmembrane helix</keyword>
<feature type="transmembrane region" description="Helical" evidence="1">
    <location>
        <begin position="52"/>
        <end position="70"/>
    </location>
</feature>
<evidence type="ECO:0000313" key="2">
    <source>
        <dbReference type="EMBL" id="MCR8633895.1"/>
    </source>
</evidence>
<comment type="caution">
    <text evidence="2">The sequence shown here is derived from an EMBL/GenBank/DDBJ whole genome shotgun (WGS) entry which is preliminary data.</text>
</comment>
<dbReference type="RefSeq" id="WP_258215467.1">
    <property type="nucleotide sequence ID" value="NZ_JANQBD010000017.1"/>
</dbReference>
<keyword evidence="1" id="KW-0812">Transmembrane</keyword>
<protein>
    <recommendedName>
        <fullName evidence="4">DUF4064 domain-containing protein</fullName>
    </recommendedName>
</protein>
<reference evidence="2 3" key="1">
    <citation type="submission" date="2022-08" db="EMBL/GenBank/DDBJ databases">
        <title>Paenibacillus endoradicis sp. nov., Paenibacillus radicibacter sp. nov and Paenibacillus pararadicis sp. nov., three cold-adapted plant growth-promoting bacteria isolated from root of Larix gmelinii in Great Khingan.</title>
        <authorList>
            <person name="Xue H."/>
        </authorList>
    </citation>
    <scope>NUCLEOTIDE SEQUENCE [LARGE SCALE GENOMIC DNA]</scope>
    <source>
        <strain evidence="2 3">N5-1-1-5</strain>
    </source>
</reference>
<sequence length="142" mass="15634">MNYKDLHIGAILLGVIINFAGSYISIGILLLIYFNSMGLSAEEFKGVFSNDLILSGIVIVGLFWSFLVGYMSARIAKKAEYFNASIIGVIGLAIAFNDLLSMDNSPFWYTLVSFLAEIPVILLGVKLAKKVRSRAMSRLDEN</sequence>